<reference evidence="1 2" key="1">
    <citation type="submission" date="2015-04" db="EMBL/GenBank/DDBJ databases">
        <title>Lasius niger genome sequencing.</title>
        <authorList>
            <person name="Konorov E.A."/>
            <person name="Nikitin M.A."/>
            <person name="Kirill M.V."/>
            <person name="Chang P."/>
        </authorList>
    </citation>
    <scope>NUCLEOTIDE SEQUENCE [LARGE SCALE GENOMIC DNA]</scope>
    <source>
        <tissue evidence="1">Whole</tissue>
    </source>
</reference>
<dbReference type="AlphaFoldDB" id="A0A0J7K567"/>
<comment type="caution">
    <text evidence="1">The sequence shown here is derived from an EMBL/GenBank/DDBJ whole genome shotgun (WGS) entry which is preliminary data.</text>
</comment>
<protein>
    <submittedName>
        <fullName evidence="1">Integrase core domain protein</fullName>
    </submittedName>
</protein>
<sequence length="139" mass="16121">MVKDSRASELVNSFPPTAENYDKAIDSLKSRFGKNELMIEFYIRELLKLVLNNTTKAESKILIASLYDKLETYLRALESLNVITEMCAAMMYPLVESALPEELLRIWQRHSTSLGTSDAKDRLTKVMSFLQSRRKKRRR</sequence>
<dbReference type="EMBL" id="LBMM01013892">
    <property type="protein sequence ID" value="KMQ85434.1"/>
    <property type="molecule type" value="Genomic_DNA"/>
</dbReference>
<dbReference type="Proteomes" id="UP000036403">
    <property type="component" value="Unassembled WGS sequence"/>
</dbReference>
<dbReference type="OrthoDB" id="7551542at2759"/>
<name>A0A0J7K567_LASNI</name>
<keyword evidence="2" id="KW-1185">Reference proteome</keyword>
<organism evidence="1 2">
    <name type="scientific">Lasius niger</name>
    <name type="common">Black garden ant</name>
    <dbReference type="NCBI Taxonomy" id="67767"/>
    <lineage>
        <taxon>Eukaryota</taxon>
        <taxon>Metazoa</taxon>
        <taxon>Ecdysozoa</taxon>
        <taxon>Arthropoda</taxon>
        <taxon>Hexapoda</taxon>
        <taxon>Insecta</taxon>
        <taxon>Pterygota</taxon>
        <taxon>Neoptera</taxon>
        <taxon>Endopterygota</taxon>
        <taxon>Hymenoptera</taxon>
        <taxon>Apocrita</taxon>
        <taxon>Aculeata</taxon>
        <taxon>Formicoidea</taxon>
        <taxon>Formicidae</taxon>
        <taxon>Formicinae</taxon>
        <taxon>Lasius</taxon>
        <taxon>Lasius</taxon>
    </lineage>
</organism>
<gene>
    <name evidence="1" type="ORF">RF55_16026</name>
</gene>
<accession>A0A0J7K567</accession>
<proteinExistence type="predicted"/>
<dbReference type="InterPro" id="IPR005312">
    <property type="entry name" value="DUF1759"/>
</dbReference>
<evidence type="ECO:0000313" key="1">
    <source>
        <dbReference type="EMBL" id="KMQ85434.1"/>
    </source>
</evidence>
<dbReference type="PaxDb" id="67767-A0A0J7K567"/>
<dbReference type="Pfam" id="PF03564">
    <property type="entry name" value="DUF1759"/>
    <property type="match status" value="1"/>
</dbReference>
<evidence type="ECO:0000313" key="2">
    <source>
        <dbReference type="Proteomes" id="UP000036403"/>
    </source>
</evidence>